<proteinExistence type="predicted"/>
<evidence type="ECO:0000313" key="1">
    <source>
        <dbReference type="EMBL" id="BBG93970.1"/>
    </source>
</evidence>
<dbReference type="PANTHER" id="PTHR15315">
    <property type="entry name" value="RING FINGER PROTEIN 41, 151"/>
    <property type="match status" value="1"/>
</dbReference>
<accession>A0A4Y1QQ34</accession>
<protein>
    <submittedName>
        <fullName evidence="1">RING/U-box superfamily protein</fullName>
    </submittedName>
</protein>
<dbReference type="GO" id="GO:0016567">
    <property type="term" value="P:protein ubiquitination"/>
    <property type="evidence" value="ECO:0007669"/>
    <property type="project" value="TreeGrafter"/>
</dbReference>
<organism evidence="1">
    <name type="scientific">Prunus dulcis</name>
    <name type="common">Almond</name>
    <name type="synonym">Amygdalus dulcis</name>
    <dbReference type="NCBI Taxonomy" id="3755"/>
    <lineage>
        <taxon>Eukaryota</taxon>
        <taxon>Viridiplantae</taxon>
        <taxon>Streptophyta</taxon>
        <taxon>Embryophyta</taxon>
        <taxon>Tracheophyta</taxon>
        <taxon>Spermatophyta</taxon>
        <taxon>Magnoliopsida</taxon>
        <taxon>eudicotyledons</taxon>
        <taxon>Gunneridae</taxon>
        <taxon>Pentapetalae</taxon>
        <taxon>rosids</taxon>
        <taxon>fabids</taxon>
        <taxon>Rosales</taxon>
        <taxon>Rosaceae</taxon>
        <taxon>Amygdaloideae</taxon>
        <taxon>Amygdaleae</taxon>
        <taxon>Prunus</taxon>
    </lineage>
</organism>
<dbReference type="EMBL" id="AP019297">
    <property type="protein sequence ID" value="BBG93970.1"/>
    <property type="molecule type" value="Genomic_DNA"/>
</dbReference>
<gene>
    <name evidence="1" type="ORF">Prudu_002138</name>
</gene>
<dbReference type="AlphaFoldDB" id="A0A4Y1QQ34"/>
<dbReference type="PANTHER" id="PTHR15315:SF35">
    <property type="entry name" value="F21J9.10"/>
    <property type="match status" value="1"/>
</dbReference>
<sequence length="183" mass="20877">MKLVYTDGRPTISTHGRKATIRDFYSVILPSLQRLHGDLGELDDAKEGYPSMESSGKKMIRGDGSLVNAELEREEENRKSESCPFCRGNIKRVNSQDLWVLTCNEDVVDTETVSKEDLLRFYLYINSLPKDYPDALFLKTKNGVQIEKSLLSNVNRSRKFSEASHHRISICSCAAFREPLDFH</sequence>
<reference evidence="1" key="1">
    <citation type="journal article" date="2019" name="Science">
        <title>Mutation of a bHLH transcription factor allowed almond domestication.</title>
        <authorList>
            <person name="Sanchez-Perez R."/>
            <person name="Pavan S."/>
            <person name="Mazzeo R."/>
            <person name="Moldovan C."/>
            <person name="Aiese Cigliano R."/>
            <person name="Del Cueto J."/>
            <person name="Ricciardi F."/>
            <person name="Lotti C."/>
            <person name="Ricciardi L."/>
            <person name="Dicenta F."/>
            <person name="Lopez-Marques R.L."/>
            <person name="Lindberg Moller B."/>
        </authorList>
    </citation>
    <scope>NUCLEOTIDE SEQUENCE</scope>
</reference>
<name>A0A4Y1QQ34_PRUDU</name>
<dbReference type="GO" id="GO:0061630">
    <property type="term" value="F:ubiquitin protein ligase activity"/>
    <property type="evidence" value="ECO:0007669"/>
    <property type="project" value="TreeGrafter"/>
</dbReference>